<reference evidence="2 3" key="1">
    <citation type="submission" date="2023-07" db="EMBL/GenBank/DDBJ databases">
        <title>Genomic Encyclopedia of Type Strains, Phase IV (KMG-IV): sequencing the most valuable type-strain genomes for metagenomic binning, comparative biology and taxonomic classification.</title>
        <authorList>
            <person name="Goeker M."/>
        </authorList>
    </citation>
    <scope>NUCLEOTIDE SEQUENCE [LARGE SCALE GENOMIC DNA]</scope>
    <source>
        <strain evidence="2 3">DSM 19154</strain>
    </source>
</reference>
<dbReference type="PROSITE" id="PS50965">
    <property type="entry name" value="NERD"/>
    <property type="match status" value="1"/>
</dbReference>
<proteinExistence type="predicted"/>
<dbReference type="Pfam" id="PF08378">
    <property type="entry name" value="NERD"/>
    <property type="match status" value="1"/>
</dbReference>
<gene>
    <name evidence="2" type="ORF">J2S05_001822</name>
</gene>
<comment type="caution">
    <text evidence="2">The sequence shown here is derived from an EMBL/GenBank/DDBJ whole genome shotgun (WGS) entry which is preliminary data.</text>
</comment>
<organism evidence="2 3">
    <name type="scientific">Alkalicoccobacillus murimartini</name>
    <dbReference type="NCBI Taxonomy" id="171685"/>
    <lineage>
        <taxon>Bacteria</taxon>
        <taxon>Bacillati</taxon>
        <taxon>Bacillota</taxon>
        <taxon>Bacilli</taxon>
        <taxon>Bacillales</taxon>
        <taxon>Bacillaceae</taxon>
        <taxon>Alkalicoccobacillus</taxon>
    </lineage>
</organism>
<protein>
    <recommendedName>
        <fullName evidence="1">NERD domain-containing protein</fullName>
    </recommendedName>
</protein>
<name>A0ABT9YGN2_9BACI</name>
<evidence type="ECO:0000313" key="3">
    <source>
        <dbReference type="Proteomes" id="UP001225034"/>
    </source>
</evidence>
<dbReference type="EMBL" id="JAUSUA010000002">
    <property type="protein sequence ID" value="MDQ0207023.1"/>
    <property type="molecule type" value="Genomic_DNA"/>
</dbReference>
<dbReference type="Proteomes" id="UP001225034">
    <property type="component" value="Unassembled WGS sequence"/>
</dbReference>
<feature type="domain" description="NERD" evidence="1">
    <location>
        <begin position="42"/>
        <end position="160"/>
    </location>
</feature>
<sequence length="334" mass="38399">MAIVKERTGPLRIAQLEALLRRLPSDHEKVPIIQRELVTRRIGYQGEKSLNYYFSFLSDENMYLLHDLRLLGTNGFHFQIDTLLITQSYIAIIEIKNYSGTIYFDPDTHQVFRTSATHDDEILTNPLSQIQIQKVQLKEWLTKQNWPLLPIVKMVVFSDPSTKIVSTPTNLKIINQVTTAPALLSKIEALQSKFSTSHLTKSSLQKLAYQLARSHIVHNPNILRDYNINERSIICGVYCPSCKKPTLLRGILIGKWFCPICQISSKHAHISALEDYYLLLNKSASSNEIHHFLRTSTRQQAYDLLKHFPLNRFGAYRSRRYELKYPLSLGGSNG</sequence>
<accession>A0ABT9YGN2</accession>
<keyword evidence="3" id="KW-1185">Reference proteome</keyword>
<dbReference type="RefSeq" id="WP_306981974.1">
    <property type="nucleotide sequence ID" value="NZ_JAUSUA010000002.1"/>
</dbReference>
<dbReference type="InterPro" id="IPR011528">
    <property type="entry name" value="NERD"/>
</dbReference>
<evidence type="ECO:0000259" key="1">
    <source>
        <dbReference type="PROSITE" id="PS50965"/>
    </source>
</evidence>
<evidence type="ECO:0000313" key="2">
    <source>
        <dbReference type="EMBL" id="MDQ0207023.1"/>
    </source>
</evidence>